<gene>
    <name evidence="1" type="ORF">OPT61_g2382</name>
</gene>
<reference evidence="1" key="1">
    <citation type="submission" date="2022-11" db="EMBL/GenBank/DDBJ databases">
        <title>Genome Sequence of Boeremia exigua.</title>
        <authorList>
            <person name="Buettner E."/>
        </authorList>
    </citation>
    <scope>NUCLEOTIDE SEQUENCE</scope>
    <source>
        <strain evidence="1">CU02</strain>
    </source>
</reference>
<dbReference type="Proteomes" id="UP001153331">
    <property type="component" value="Unassembled WGS sequence"/>
</dbReference>
<organism evidence="1 2">
    <name type="scientific">Boeremia exigua</name>
    <dbReference type="NCBI Taxonomy" id="749465"/>
    <lineage>
        <taxon>Eukaryota</taxon>
        <taxon>Fungi</taxon>
        <taxon>Dikarya</taxon>
        <taxon>Ascomycota</taxon>
        <taxon>Pezizomycotina</taxon>
        <taxon>Dothideomycetes</taxon>
        <taxon>Pleosporomycetidae</taxon>
        <taxon>Pleosporales</taxon>
        <taxon>Pleosporineae</taxon>
        <taxon>Didymellaceae</taxon>
        <taxon>Boeremia</taxon>
    </lineage>
</organism>
<name>A0ACC2ILX3_9PLEO</name>
<comment type="caution">
    <text evidence="1">The sequence shown here is derived from an EMBL/GenBank/DDBJ whole genome shotgun (WGS) entry which is preliminary data.</text>
</comment>
<keyword evidence="2" id="KW-1185">Reference proteome</keyword>
<sequence length="156" mass="16302">MQLTSFLALAFASAAAAAPDFAIGSGIQFTAKDSSQFAAVTKALGEAASSYQASLTAKPEWSSAYSALVEFQETGKNVPEGVTATDRVLTFATTPDWYNAMPTDLKNFIENNRKEQDELIKNVLKQSSGDSARPLGMGIYISGAVAALVGGVAIAL</sequence>
<evidence type="ECO:0000313" key="1">
    <source>
        <dbReference type="EMBL" id="KAJ8116129.1"/>
    </source>
</evidence>
<accession>A0ACC2ILX3</accession>
<evidence type="ECO:0000313" key="2">
    <source>
        <dbReference type="Proteomes" id="UP001153331"/>
    </source>
</evidence>
<protein>
    <submittedName>
        <fullName evidence="1">Uncharacterized protein</fullName>
    </submittedName>
</protein>
<dbReference type="EMBL" id="JAPHNI010000107">
    <property type="protein sequence ID" value="KAJ8116129.1"/>
    <property type="molecule type" value="Genomic_DNA"/>
</dbReference>
<proteinExistence type="predicted"/>